<dbReference type="EnsemblPlants" id="QL08p008622:mrna">
    <property type="protein sequence ID" value="QL08p008622:mrna"/>
    <property type="gene ID" value="QL08p008622"/>
</dbReference>
<dbReference type="PANTHER" id="PTHR31208">
    <property type="entry name" value="EXPRESSED PROTEIN"/>
    <property type="match status" value="1"/>
</dbReference>
<organism evidence="1 2">
    <name type="scientific">Quercus lobata</name>
    <name type="common">Valley oak</name>
    <dbReference type="NCBI Taxonomy" id="97700"/>
    <lineage>
        <taxon>Eukaryota</taxon>
        <taxon>Viridiplantae</taxon>
        <taxon>Streptophyta</taxon>
        <taxon>Embryophyta</taxon>
        <taxon>Tracheophyta</taxon>
        <taxon>Spermatophyta</taxon>
        <taxon>Magnoliopsida</taxon>
        <taxon>eudicotyledons</taxon>
        <taxon>Gunneridae</taxon>
        <taxon>Pentapetalae</taxon>
        <taxon>rosids</taxon>
        <taxon>fabids</taxon>
        <taxon>Fagales</taxon>
        <taxon>Fagaceae</taxon>
        <taxon>Quercus</taxon>
    </lineage>
</organism>
<reference evidence="1" key="2">
    <citation type="submission" date="2021-01" db="UniProtKB">
        <authorList>
            <consortium name="EnsemblPlants"/>
        </authorList>
    </citation>
    <scope>IDENTIFICATION</scope>
</reference>
<accession>A0A7N2R8Q7</accession>
<reference evidence="1 2" key="1">
    <citation type="journal article" date="2016" name="G3 (Bethesda)">
        <title>First Draft Assembly and Annotation of the Genome of a California Endemic Oak Quercus lobata Nee (Fagaceae).</title>
        <authorList>
            <person name="Sork V.L."/>
            <person name="Fitz-Gibbon S.T."/>
            <person name="Puiu D."/>
            <person name="Crepeau M."/>
            <person name="Gugger P.F."/>
            <person name="Sherman R."/>
            <person name="Stevens K."/>
            <person name="Langley C.H."/>
            <person name="Pellegrini M."/>
            <person name="Salzberg S.L."/>
        </authorList>
    </citation>
    <scope>NUCLEOTIDE SEQUENCE [LARGE SCALE GENOMIC DNA]</scope>
    <source>
        <strain evidence="1 2">cv. SW786</strain>
    </source>
</reference>
<dbReference type="Gene3D" id="3.40.50.450">
    <property type="match status" value="1"/>
</dbReference>
<dbReference type="InParanoid" id="A0A7N2R8Q7"/>
<dbReference type="SUPFAM" id="SSF102405">
    <property type="entry name" value="MCP/YpsA-like"/>
    <property type="match status" value="1"/>
</dbReference>
<dbReference type="Pfam" id="PF03641">
    <property type="entry name" value="Lysine_decarbox"/>
    <property type="match status" value="1"/>
</dbReference>
<evidence type="ECO:0000313" key="2">
    <source>
        <dbReference type="Proteomes" id="UP000594261"/>
    </source>
</evidence>
<dbReference type="InterPro" id="IPR031100">
    <property type="entry name" value="LOG_fam"/>
</dbReference>
<sequence length="350" mass="39179">MPTYIPTLEQPIHAKYQSLTHLEDLRMGFSMVGSLGSQIWARNSHQRKLKFESFSHRRKHTLDFNFSKHRSHPAKIWLSKRDAFEFEERTSPNEARVLSSLVGPLFLVSFVLWSEKRYSNAMNSYTDLGGESCIWVLQGWDLLILITCKRKSWVERQIANLLDCTSWSGVGPGLMDAATKGALQAGKPVGGFKIGKEAGEWTASNFHPYLPPETYLTCRFFSARKHGLVDAIVRSSSSDRTAVVALPGGIGTLDEVFEILALIQLGRIGSKLPVPLLLMNYDSFYSKLLDFLDDCEGWGTVSKGEVASLWTVCDNNSEALTYLAEFYNLPLSDKDKHGTELQSIRGSVSS</sequence>
<dbReference type="OMA" id="IWARNSH"/>
<keyword evidence="2" id="KW-1185">Reference proteome</keyword>
<evidence type="ECO:0008006" key="3">
    <source>
        <dbReference type="Google" id="ProtNLM"/>
    </source>
</evidence>
<dbReference type="Gramene" id="QL08p008622:mrna">
    <property type="protein sequence ID" value="QL08p008622:mrna"/>
    <property type="gene ID" value="QL08p008622"/>
</dbReference>
<proteinExistence type="predicted"/>
<dbReference type="EMBL" id="LRBV02000008">
    <property type="status" value="NOT_ANNOTATED_CDS"/>
    <property type="molecule type" value="Genomic_DNA"/>
</dbReference>
<dbReference type="PANTHER" id="PTHR31208:SF11">
    <property type="entry name" value="CYTOKININ RIBOSIDE 5'-MONOPHOSPHATE PHOSPHORIBOHYDROLASE"/>
    <property type="match status" value="1"/>
</dbReference>
<dbReference type="Proteomes" id="UP000594261">
    <property type="component" value="Chromosome 8"/>
</dbReference>
<name>A0A7N2R8Q7_QUELO</name>
<evidence type="ECO:0000313" key="1">
    <source>
        <dbReference type="EnsemblPlants" id="QL08p008622:mrna"/>
    </source>
</evidence>
<dbReference type="AlphaFoldDB" id="A0A7N2R8Q7"/>
<protein>
    <recommendedName>
        <fullName evidence="3">Cytokinin riboside 5'-monophosphate phosphoribohydrolase</fullName>
    </recommendedName>
</protein>